<sequence>HSVQCDALAQCNAISSTHKAPLEDLRAVLALLGRRAAEAAAGSADAAGKAVEFAAAAADAQPASYQRVHDLNPNRHYIERDATKNLQAALKDVLALVPAANRVPLSEAVAAACIFSTNNHPLAAHNHHMLGLYPFSALYMHHSCRPNCVFVGEAGGAMSVRTLQDVPADGELTVSYVELYQPREQRRRELLLSRHFWCKCRRCSTGLSQSVDRVMDGIQCRECKRGVMIFEETKEVQDINELMTDISALDQEIQGKHAECEVCPAKIEVTSLVDVLKEAITAYGAAHVAMQQGDLRRARYLMERFIVDYEDKHILHPYNAYLLNTYTSLARVCAQLDDPDRAIRYTSVVVERMAGADGDAVPENYPRLAEYQMSLGDLCLKQARKKATNQTPAGRSITRRYLKDSRTALEAAFRARKVIYGEDSPKANEVRLLLDSAKKEHEEYVKATEKKKSKKQQQQPAAAPAAAAPAVAAPPATSAA</sequence>
<dbReference type="Proteomes" id="UP001140087">
    <property type="component" value="Unassembled WGS sequence"/>
</dbReference>
<dbReference type="EMBL" id="JANBUN010002717">
    <property type="protein sequence ID" value="KAJ2793865.1"/>
    <property type="molecule type" value="Genomic_DNA"/>
</dbReference>
<proteinExistence type="predicted"/>
<feature type="non-terminal residue" evidence="1">
    <location>
        <position position="1"/>
    </location>
</feature>
<evidence type="ECO:0000313" key="2">
    <source>
        <dbReference type="Proteomes" id="UP001140087"/>
    </source>
</evidence>
<organism evidence="1 2">
    <name type="scientific">Coemansia helicoidea</name>
    <dbReference type="NCBI Taxonomy" id="1286919"/>
    <lineage>
        <taxon>Eukaryota</taxon>
        <taxon>Fungi</taxon>
        <taxon>Fungi incertae sedis</taxon>
        <taxon>Zoopagomycota</taxon>
        <taxon>Kickxellomycotina</taxon>
        <taxon>Kickxellomycetes</taxon>
        <taxon>Kickxellales</taxon>
        <taxon>Kickxellaceae</taxon>
        <taxon>Coemansia</taxon>
    </lineage>
</organism>
<reference evidence="1" key="1">
    <citation type="submission" date="2022-07" db="EMBL/GenBank/DDBJ databases">
        <title>Phylogenomic reconstructions and comparative analyses of Kickxellomycotina fungi.</title>
        <authorList>
            <person name="Reynolds N.K."/>
            <person name="Stajich J.E."/>
            <person name="Barry K."/>
            <person name="Grigoriev I.V."/>
            <person name="Crous P."/>
            <person name="Smith M.E."/>
        </authorList>
    </citation>
    <scope>NUCLEOTIDE SEQUENCE</scope>
    <source>
        <strain evidence="1">BCRC 34780</strain>
    </source>
</reference>
<name>A0ACC1KRX4_9FUNG</name>
<evidence type="ECO:0000313" key="1">
    <source>
        <dbReference type="EMBL" id="KAJ2793865.1"/>
    </source>
</evidence>
<comment type="caution">
    <text evidence="1">The sequence shown here is derived from an EMBL/GenBank/DDBJ whole genome shotgun (WGS) entry which is preliminary data.</text>
</comment>
<accession>A0ACC1KRX4</accession>
<gene>
    <name evidence="1" type="ORF">H4R21_005729</name>
</gene>
<keyword evidence="2" id="KW-1185">Reference proteome</keyword>
<protein>
    <submittedName>
        <fullName evidence="1">Uncharacterized protein</fullName>
    </submittedName>
</protein>